<dbReference type="EMBL" id="CM001219">
    <property type="protein sequence ID" value="AES71559.1"/>
    <property type="molecule type" value="Genomic_DNA"/>
</dbReference>
<feature type="region of interest" description="Disordered" evidence="1">
    <location>
        <begin position="1"/>
        <end position="21"/>
    </location>
</feature>
<evidence type="ECO:0000256" key="1">
    <source>
        <dbReference type="SAM" id="MobiDB-lite"/>
    </source>
</evidence>
<protein>
    <submittedName>
        <fullName evidence="2 3">Uncharacterized protein</fullName>
    </submittedName>
</protein>
<dbReference type="PaxDb" id="3880-AES71559"/>
<organism evidence="2 4">
    <name type="scientific">Medicago truncatula</name>
    <name type="common">Barrel medic</name>
    <name type="synonym">Medicago tribuloides</name>
    <dbReference type="NCBI Taxonomy" id="3880"/>
    <lineage>
        <taxon>Eukaryota</taxon>
        <taxon>Viridiplantae</taxon>
        <taxon>Streptophyta</taxon>
        <taxon>Embryophyta</taxon>
        <taxon>Tracheophyta</taxon>
        <taxon>Spermatophyta</taxon>
        <taxon>Magnoliopsida</taxon>
        <taxon>eudicotyledons</taxon>
        <taxon>Gunneridae</taxon>
        <taxon>Pentapetalae</taxon>
        <taxon>rosids</taxon>
        <taxon>fabids</taxon>
        <taxon>Fabales</taxon>
        <taxon>Fabaceae</taxon>
        <taxon>Papilionoideae</taxon>
        <taxon>50 kb inversion clade</taxon>
        <taxon>NPAAA clade</taxon>
        <taxon>Hologalegina</taxon>
        <taxon>IRL clade</taxon>
        <taxon>Trifolieae</taxon>
        <taxon>Medicago</taxon>
    </lineage>
</organism>
<gene>
    <name evidence="2" type="ordered locus">MTR_3g079270</name>
</gene>
<reference evidence="2 4" key="2">
    <citation type="journal article" date="2014" name="BMC Genomics">
        <title>An improved genome release (version Mt4.0) for the model legume Medicago truncatula.</title>
        <authorList>
            <person name="Tang H."/>
            <person name="Krishnakumar V."/>
            <person name="Bidwell S."/>
            <person name="Rosen B."/>
            <person name="Chan A."/>
            <person name="Zhou S."/>
            <person name="Gentzbittel L."/>
            <person name="Childs K.L."/>
            <person name="Yandell M."/>
            <person name="Gundlach H."/>
            <person name="Mayer K.F."/>
            <person name="Schwartz D.C."/>
            <person name="Town C.D."/>
        </authorList>
    </citation>
    <scope>GENOME REANNOTATION</scope>
    <source>
        <strain evidence="3 4">cv. Jemalong A17</strain>
    </source>
</reference>
<dbReference type="HOGENOM" id="CLU_3127340_0_0_1"/>
<evidence type="ECO:0000313" key="4">
    <source>
        <dbReference type="Proteomes" id="UP000002051"/>
    </source>
</evidence>
<feature type="compositionally biased region" description="Basic and acidic residues" evidence="1">
    <location>
        <begin position="1"/>
        <end position="13"/>
    </location>
</feature>
<name>G7J615_MEDTR</name>
<dbReference type="AlphaFoldDB" id="G7J615"/>
<evidence type="ECO:0000313" key="2">
    <source>
        <dbReference type="EMBL" id="AES71559.1"/>
    </source>
</evidence>
<evidence type="ECO:0000313" key="3">
    <source>
        <dbReference type="EnsemblPlants" id="AES71559"/>
    </source>
</evidence>
<reference evidence="3" key="3">
    <citation type="submission" date="2015-04" db="UniProtKB">
        <authorList>
            <consortium name="EnsemblPlants"/>
        </authorList>
    </citation>
    <scope>IDENTIFICATION</scope>
    <source>
        <strain evidence="3">cv. Jemalong A17</strain>
    </source>
</reference>
<keyword evidence="4" id="KW-1185">Reference proteome</keyword>
<dbReference type="Proteomes" id="UP000002051">
    <property type="component" value="Chromosome 3"/>
</dbReference>
<sequence length="50" mass="5777">METRKGRTGKEEASESGTNDTVRRDYMFSKFISTVKINQMVRIQPSHLSQ</sequence>
<accession>G7J615</accession>
<reference evidence="2 4" key="1">
    <citation type="journal article" date="2011" name="Nature">
        <title>The Medicago genome provides insight into the evolution of rhizobial symbioses.</title>
        <authorList>
            <person name="Young N.D."/>
            <person name="Debelle F."/>
            <person name="Oldroyd G.E."/>
            <person name="Geurts R."/>
            <person name="Cannon S.B."/>
            <person name="Udvardi M.K."/>
            <person name="Benedito V.A."/>
            <person name="Mayer K.F."/>
            <person name="Gouzy J."/>
            <person name="Schoof H."/>
            <person name="Van de Peer Y."/>
            <person name="Proost S."/>
            <person name="Cook D.R."/>
            <person name="Meyers B.C."/>
            <person name="Spannagl M."/>
            <person name="Cheung F."/>
            <person name="De Mita S."/>
            <person name="Krishnakumar V."/>
            <person name="Gundlach H."/>
            <person name="Zhou S."/>
            <person name="Mudge J."/>
            <person name="Bharti A.K."/>
            <person name="Murray J.D."/>
            <person name="Naoumkina M.A."/>
            <person name="Rosen B."/>
            <person name="Silverstein K.A."/>
            <person name="Tang H."/>
            <person name="Rombauts S."/>
            <person name="Zhao P.X."/>
            <person name="Zhou P."/>
            <person name="Barbe V."/>
            <person name="Bardou P."/>
            <person name="Bechner M."/>
            <person name="Bellec A."/>
            <person name="Berger A."/>
            <person name="Berges H."/>
            <person name="Bidwell S."/>
            <person name="Bisseling T."/>
            <person name="Choisne N."/>
            <person name="Couloux A."/>
            <person name="Denny R."/>
            <person name="Deshpande S."/>
            <person name="Dai X."/>
            <person name="Doyle J.J."/>
            <person name="Dudez A.M."/>
            <person name="Farmer A.D."/>
            <person name="Fouteau S."/>
            <person name="Franken C."/>
            <person name="Gibelin C."/>
            <person name="Gish J."/>
            <person name="Goldstein S."/>
            <person name="Gonzalez A.J."/>
            <person name="Green P.J."/>
            <person name="Hallab A."/>
            <person name="Hartog M."/>
            <person name="Hua A."/>
            <person name="Humphray S.J."/>
            <person name="Jeong D.H."/>
            <person name="Jing Y."/>
            <person name="Jocker A."/>
            <person name="Kenton S.M."/>
            <person name="Kim D.J."/>
            <person name="Klee K."/>
            <person name="Lai H."/>
            <person name="Lang C."/>
            <person name="Lin S."/>
            <person name="Macmil S.L."/>
            <person name="Magdelenat G."/>
            <person name="Matthews L."/>
            <person name="McCorrison J."/>
            <person name="Monaghan E.L."/>
            <person name="Mun J.H."/>
            <person name="Najar F.Z."/>
            <person name="Nicholson C."/>
            <person name="Noirot C."/>
            <person name="O'Bleness M."/>
            <person name="Paule C.R."/>
            <person name="Poulain J."/>
            <person name="Prion F."/>
            <person name="Qin B."/>
            <person name="Qu C."/>
            <person name="Retzel E.F."/>
            <person name="Riddle C."/>
            <person name="Sallet E."/>
            <person name="Samain S."/>
            <person name="Samson N."/>
            <person name="Sanders I."/>
            <person name="Saurat O."/>
            <person name="Scarpelli C."/>
            <person name="Schiex T."/>
            <person name="Segurens B."/>
            <person name="Severin A.J."/>
            <person name="Sherrier D.J."/>
            <person name="Shi R."/>
            <person name="Sims S."/>
            <person name="Singer S.R."/>
            <person name="Sinharoy S."/>
            <person name="Sterck L."/>
            <person name="Viollet A."/>
            <person name="Wang B.B."/>
            <person name="Wang K."/>
            <person name="Wang M."/>
            <person name="Wang X."/>
            <person name="Warfsmann J."/>
            <person name="Weissenbach J."/>
            <person name="White D.D."/>
            <person name="White J.D."/>
            <person name="Wiley G.B."/>
            <person name="Wincker P."/>
            <person name="Xing Y."/>
            <person name="Yang L."/>
            <person name="Yao Z."/>
            <person name="Ying F."/>
            <person name="Zhai J."/>
            <person name="Zhou L."/>
            <person name="Zuber A."/>
            <person name="Denarie J."/>
            <person name="Dixon R.A."/>
            <person name="May G.D."/>
            <person name="Schwartz D.C."/>
            <person name="Rogers J."/>
            <person name="Quetier F."/>
            <person name="Town C.D."/>
            <person name="Roe B.A."/>
        </authorList>
    </citation>
    <scope>NUCLEOTIDE SEQUENCE [LARGE SCALE GENOMIC DNA]</scope>
    <source>
        <strain evidence="2">A17</strain>
        <strain evidence="3 4">cv. Jemalong A17</strain>
    </source>
</reference>
<proteinExistence type="predicted"/>
<dbReference type="EnsemblPlants" id="AES71559">
    <property type="protein sequence ID" value="AES71559"/>
    <property type="gene ID" value="MTR_3g079270"/>
</dbReference>